<gene>
    <name evidence="2" type="ORF">C8A05DRAFT_14510</name>
</gene>
<reference evidence="2" key="2">
    <citation type="submission" date="2023-05" db="EMBL/GenBank/DDBJ databases">
        <authorList>
            <consortium name="Lawrence Berkeley National Laboratory"/>
            <person name="Steindorff A."/>
            <person name="Hensen N."/>
            <person name="Bonometti L."/>
            <person name="Westerberg I."/>
            <person name="Brannstrom I.O."/>
            <person name="Guillou S."/>
            <person name="Cros-Aarteil S."/>
            <person name="Calhoun S."/>
            <person name="Haridas S."/>
            <person name="Kuo A."/>
            <person name="Mondo S."/>
            <person name="Pangilinan J."/>
            <person name="Riley R."/>
            <person name="Labutti K."/>
            <person name="Andreopoulos B."/>
            <person name="Lipzen A."/>
            <person name="Chen C."/>
            <person name="Yanf M."/>
            <person name="Daum C."/>
            <person name="Ng V."/>
            <person name="Clum A."/>
            <person name="Ohm R."/>
            <person name="Martin F."/>
            <person name="Silar P."/>
            <person name="Natvig D."/>
            <person name="Lalanne C."/>
            <person name="Gautier V."/>
            <person name="Ament-Velasquez S.L."/>
            <person name="Kruys A."/>
            <person name="Hutchinson M.I."/>
            <person name="Powell A.J."/>
            <person name="Barry K."/>
            <person name="Miller A.N."/>
            <person name="Grigoriev I.V."/>
            <person name="Debuchy R."/>
            <person name="Gladieux P."/>
            <person name="Thoren M.H."/>
            <person name="Johannesson H."/>
        </authorList>
    </citation>
    <scope>NUCLEOTIDE SEQUENCE</scope>
    <source>
        <strain evidence="2">CBS 103.79</strain>
    </source>
</reference>
<dbReference type="PANTHER" id="PTHR23024">
    <property type="entry name" value="ARYLACETAMIDE DEACETYLASE"/>
    <property type="match status" value="1"/>
</dbReference>
<feature type="domain" description="Alpha/beta hydrolase fold-3" evidence="1">
    <location>
        <begin position="57"/>
        <end position="180"/>
    </location>
</feature>
<accession>A0AAN6MM85</accession>
<dbReference type="InterPro" id="IPR013094">
    <property type="entry name" value="AB_hydrolase_3"/>
</dbReference>
<dbReference type="SUPFAM" id="SSF53474">
    <property type="entry name" value="alpha/beta-Hydrolases"/>
    <property type="match status" value="1"/>
</dbReference>
<evidence type="ECO:0000259" key="1">
    <source>
        <dbReference type="Pfam" id="PF07859"/>
    </source>
</evidence>
<dbReference type="Pfam" id="PF07859">
    <property type="entry name" value="Abhydrolase_3"/>
    <property type="match status" value="1"/>
</dbReference>
<keyword evidence="2" id="KW-0378">Hydrolase</keyword>
<dbReference type="EMBL" id="MU855443">
    <property type="protein sequence ID" value="KAK3903520.1"/>
    <property type="molecule type" value="Genomic_DNA"/>
</dbReference>
<dbReference type="Proteomes" id="UP001303889">
    <property type="component" value="Unassembled WGS sequence"/>
</dbReference>
<reference evidence="2" key="1">
    <citation type="journal article" date="2023" name="Mol. Phylogenet. Evol.">
        <title>Genome-scale phylogeny and comparative genomics of the fungal order Sordariales.</title>
        <authorList>
            <person name="Hensen N."/>
            <person name="Bonometti L."/>
            <person name="Westerberg I."/>
            <person name="Brannstrom I.O."/>
            <person name="Guillou S."/>
            <person name="Cros-Aarteil S."/>
            <person name="Calhoun S."/>
            <person name="Haridas S."/>
            <person name="Kuo A."/>
            <person name="Mondo S."/>
            <person name="Pangilinan J."/>
            <person name="Riley R."/>
            <person name="LaButti K."/>
            <person name="Andreopoulos B."/>
            <person name="Lipzen A."/>
            <person name="Chen C."/>
            <person name="Yan M."/>
            <person name="Daum C."/>
            <person name="Ng V."/>
            <person name="Clum A."/>
            <person name="Steindorff A."/>
            <person name="Ohm R.A."/>
            <person name="Martin F."/>
            <person name="Silar P."/>
            <person name="Natvig D.O."/>
            <person name="Lalanne C."/>
            <person name="Gautier V."/>
            <person name="Ament-Velasquez S.L."/>
            <person name="Kruys A."/>
            <person name="Hutchinson M.I."/>
            <person name="Powell A.J."/>
            <person name="Barry K."/>
            <person name="Miller A.N."/>
            <person name="Grigoriev I.V."/>
            <person name="Debuchy R."/>
            <person name="Gladieux P."/>
            <person name="Hiltunen Thoren M."/>
            <person name="Johannesson H."/>
        </authorList>
    </citation>
    <scope>NUCLEOTIDE SEQUENCE</scope>
    <source>
        <strain evidence="2">CBS 103.79</strain>
    </source>
</reference>
<evidence type="ECO:0000313" key="2">
    <source>
        <dbReference type="EMBL" id="KAK3903520.1"/>
    </source>
</evidence>
<dbReference type="PANTHER" id="PTHR23024:SF339">
    <property type="entry name" value="ALPHA_BETA HYDROLASE FOLD-3 DOMAIN-CONTAINING PROTEIN"/>
    <property type="match status" value="1"/>
</dbReference>
<keyword evidence="3" id="KW-1185">Reference proteome</keyword>
<dbReference type="Gene3D" id="3.40.50.1820">
    <property type="entry name" value="alpha/beta hydrolase"/>
    <property type="match status" value="1"/>
</dbReference>
<sequence length="327" mass="35257">MALIPPERGEQVVADLQARFDRVAVPYKTVNGTPIEAAIFVPKPLATATEPTTAPVLINFHGGGLLMGTNPEPFFLSDWVRDLAHSSPAIFISPAYRLAPETPAVSILDDVADFWGWVHVHLASALAARWPHLTPDLARLAAIGESAGGYLALQSALQFNRVAKLRAVVAQYPSMFTDLKAFNTPPPKVDATLKEVVAGYVDAAKAKPEGVLLSAGWPERVDLLIGAFGTGVVRDVLGEDKEGKLTLGYALAKAEEVPPPVWIIQGDEDVLIAKAATDELVEIVRREKPKAEVKYTVRPGGHGFDALNTLGDDWIAEGVQFIKGYWL</sequence>
<dbReference type="GO" id="GO:0016787">
    <property type="term" value="F:hydrolase activity"/>
    <property type="evidence" value="ECO:0007669"/>
    <property type="project" value="UniProtKB-KW"/>
</dbReference>
<name>A0AAN6MM85_9PEZI</name>
<dbReference type="InterPro" id="IPR050466">
    <property type="entry name" value="Carboxylest/Gibb_receptor"/>
</dbReference>
<dbReference type="InterPro" id="IPR029058">
    <property type="entry name" value="AB_hydrolase_fold"/>
</dbReference>
<proteinExistence type="predicted"/>
<evidence type="ECO:0000313" key="3">
    <source>
        <dbReference type="Proteomes" id="UP001303889"/>
    </source>
</evidence>
<protein>
    <submittedName>
        <fullName evidence="2">Alpha/Beta hydrolase protein</fullName>
    </submittedName>
</protein>
<organism evidence="2 3">
    <name type="scientific">Staphylotrichum tortipilum</name>
    <dbReference type="NCBI Taxonomy" id="2831512"/>
    <lineage>
        <taxon>Eukaryota</taxon>
        <taxon>Fungi</taxon>
        <taxon>Dikarya</taxon>
        <taxon>Ascomycota</taxon>
        <taxon>Pezizomycotina</taxon>
        <taxon>Sordariomycetes</taxon>
        <taxon>Sordariomycetidae</taxon>
        <taxon>Sordariales</taxon>
        <taxon>Chaetomiaceae</taxon>
        <taxon>Staphylotrichum</taxon>
    </lineage>
</organism>
<dbReference type="AlphaFoldDB" id="A0AAN6MM85"/>
<comment type="caution">
    <text evidence="2">The sequence shown here is derived from an EMBL/GenBank/DDBJ whole genome shotgun (WGS) entry which is preliminary data.</text>
</comment>